<feature type="region of interest" description="Disordered" evidence="1">
    <location>
        <begin position="155"/>
        <end position="175"/>
    </location>
</feature>
<dbReference type="EMBL" id="HBEU01000168">
    <property type="protein sequence ID" value="CAD8573970.1"/>
    <property type="molecule type" value="Transcribed_RNA"/>
</dbReference>
<dbReference type="AlphaFoldDB" id="A0A6T5V641"/>
<feature type="compositionally biased region" description="Polar residues" evidence="1">
    <location>
        <begin position="110"/>
        <end position="120"/>
    </location>
</feature>
<name>A0A6T5V641_9STRA</name>
<gene>
    <name evidence="2" type="ORF">LDAN0322_LOCUS113</name>
    <name evidence="3" type="ORF">LDAN0322_LOCUS114</name>
</gene>
<dbReference type="EMBL" id="HBEU01000167">
    <property type="protein sequence ID" value="CAD8573969.1"/>
    <property type="molecule type" value="Transcribed_RNA"/>
</dbReference>
<proteinExistence type="predicted"/>
<evidence type="ECO:0000313" key="2">
    <source>
        <dbReference type="EMBL" id="CAD8573969.1"/>
    </source>
</evidence>
<reference evidence="2" key="1">
    <citation type="submission" date="2021-01" db="EMBL/GenBank/DDBJ databases">
        <authorList>
            <person name="Corre E."/>
            <person name="Pelletier E."/>
            <person name="Niang G."/>
            <person name="Scheremetjew M."/>
            <person name="Finn R."/>
            <person name="Kale V."/>
            <person name="Holt S."/>
            <person name="Cochrane G."/>
            <person name="Meng A."/>
            <person name="Brown T."/>
            <person name="Cohen L."/>
        </authorList>
    </citation>
    <scope>NUCLEOTIDE SEQUENCE</scope>
    <source>
        <strain evidence="2">B651</strain>
    </source>
</reference>
<accession>A0A6T5V641</accession>
<protein>
    <submittedName>
        <fullName evidence="2">Uncharacterized protein</fullName>
    </submittedName>
</protein>
<organism evidence="2">
    <name type="scientific">Leptocylindrus aporus</name>
    <dbReference type="NCBI Taxonomy" id="1398097"/>
    <lineage>
        <taxon>Eukaryota</taxon>
        <taxon>Sar</taxon>
        <taxon>Stramenopiles</taxon>
        <taxon>Ochrophyta</taxon>
        <taxon>Bacillariophyta</taxon>
        <taxon>Coscinodiscophyceae</taxon>
        <taxon>Chaetocerotophycidae</taxon>
        <taxon>Leptocylindrales</taxon>
        <taxon>Leptocylindraceae</taxon>
        <taxon>Leptocylindrus</taxon>
    </lineage>
</organism>
<feature type="region of interest" description="Disordered" evidence="1">
    <location>
        <begin position="103"/>
        <end position="124"/>
    </location>
</feature>
<evidence type="ECO:0000313" key="3">
    <source>
        <dbReference type="EMBL" id="CAD8573970.1"/>
    </source>
</evidence>
<sequence length="175" mass="19879">MPRKTLRRGVGAKCTIPKRFLHPKRVIDSNAYYHNRQDVEGLLIIGREERTINNKRAMCCIFRHEHFDDNVTLYCIEKFAKVTEEGHEDHFFVPSCVRASDGVAGGSEGGNVNTAGNPNLSEDRLREEREEGAIPFRLTHRVVDDVEDIARIRDMGFSVDDDNEPAPENVPDSNE</sequence>
<evidence type="ECO:0000256" key="1">
    <source>
        <dbReference type="SAM" id="MobiDB-lite"/>
    </source>
</evidence>